<evidence type="ECO:0000256" key="9">
    <source>
        <dbReference type="HAMAP-Rule" id="MF_00210"/>
    </source>
</evidence>
<organism evidence="11 12">
    <name type="scientific">Texcoconibacillus texcoconensis</name>
    <dbReference type="NCBI Taxonomy" id="1095777"/>
    <lineage>
        <taxon>Bacteria</taxon>
        <taxon>Bacillati</taxon>
        <taxon>Bacillota</taxon>
        <taxon>Bacilli</taxon>
        <taxon>Bacillales</taxon>
        <taxon>Bacillaceae</taxon>
        <taxon>Texcoconibacillus</taxon>
    </lineage>
</organism>
<evidence type="ECO:0000256" key="7">
    <source>
        <dbReference type="ARBA" id="ARBA00023141"/>
    </source>
</evidence>
<dbReference type="PROSITE" id="PS00885">
    <property type="entry name" value="EPSP_SYNTHASE_2"/>
    <property type="match status" value="1"/>
</dbReference>
<dbReference type="NCBIfam" id="TIGR01356">
    <property type="entry name" value="aroA"/>
    <property type="match status" value="1"/>
</dbReference>
<evidence type="ECO:0000256" key="3">
    <source>
        <dbReference type="ARBA" id="ARBA00009948"/>
    </source>
</evidence>
<accession>A0A840QNE6</accession>
<dbReference type="EC" id="2.5.1.19" evidence="9"/>
<feature type="active site" description="Proton acceptor" evidence="9">
    <location>
        <position position="317"/>
    </location>
</feature>
<comment type="caution">
    <text evidence="11">The sequence shown here is derived from an EMBL/GenBank/DDBJ whole genome shotgun (WGS) entry which is preliminary data.</text>
</comment>
<dbReference type="FunFam" id="3.65.10.10:FF:000005">
    <property type="entry name" value="3-phosphoshikimate 1-carboxyvinyltransferase"/>
    <property type="match status" value="1"/>
</dbReference>
<dbReference type="GO" id="GO:0009423">
    <property type="term" value="P:chorismate biosynthetic process"/>
    <property type="evidence" value="ECO:0007669"/>
    <property type="project" value="UniProtKB-UniRule"/>
</dbReference>
<dbReference type="GO" id="GO:0005737">
    <property type="term" value="C:cytoplasm"/>
    <property type="evidence" value="ECO:0007669"/>
    <property type="project" value="UniProtKB-SubCell"/>
</dbReference>
<evidence type="ECO:0000313" key="12">
    <source>
        <dbReference type="Proteomes" id="UP000551878"/>
    </source>
</evidence>
<comment type="subcellular location">
    <subcellularLocation>
        <location evidence="9">Cytoplasm</location>
    </subcellularLocation>
</comment>
<dbReference type="CDD" id="cd01556">
    <property type="entry name" value="EPSP_synthase"/>
    <property type="match status" value="1"/>
</dbReference>
<feature type="binding site" evidence="9">
    <location>
        <position position="96"/>
    </location>
    <ligand>
        <name>phosphoenolpyruvate</name>
        <dbReference type="ChEBI" id="CHEBI:58702"/>
    </ligand>
</feature>
<feature type="domain" description="Enolpyruvate transferase" evidence="10">
    <location>
        <begin position="10"/>
        <end position="425"/>
    </location>
</feature>
<proteinExistence type="inferred from homology"/>
<feature type="binding site" evidence="9">
    <location>
        <position position="171"/>
    </location>
    <ligand>
        <name>phosphoenolpyruvate</name>
        <dbReference type="ChEBI" id="CHEBI:58702"/>
    </ligand>
</feature>
<dbReference type="RefSeq" id="WP_184663345.1">
    <property type="nucleotide sequence ID" value="NZ_JACHHB010000004.1"/>
</dbReference>
<comment type="pathway">
    <text evidence="2 9">Metabolic intermediate biosynthesis; chorismate biosynthesis; chorismate from D-erythrose 4-phosphate and phosphoenolpyruvate: step 6/7.</text>
</comment>
<comment type="caution">
    <text evidence="9">Lacks conserved residue(s) required for the propagation of feature annotation.</text>
</comment>
<dbReference type="GO" id="GO:0009073">
    <property type="term" value="P:aromatic amino acid family biosynthetic process"/>
    <property type="evidence" value="ECO:0007669"/>
    <property type="project" value="UniProtKB-KW"/>
</dbReference>
<feature type="binding site" evidence="9">
    <location>
        <position position="23"/>
    </location>
    <ligand>
        <name>3-phosphoshikimate</name>
        <dbReference type="ChEBI" id="CHEBI:145989"/>
    </ligand>
</feature>
<evidence type="ECO:0000256" key="6">
    <source>
        <dbReference type="ARBA" id="ARBA00022679"/>
    </source>
</evidence>
<evidence type="ECO:0000259" key="10">
    <source>
        <dbReference type="Pfam" id="PF00275"/>
    </source>
</evidence>
<keyword evidence="5 9" id="KW-0028">Amino-acid biosynthesis</keyword>
<dbReference type="GO" id="GO:0008652">
    <property type="term" value="P:amino acid biosynthetic process"/>
    <property type="evidence" value="ECO:0007669"/>
    <property type="project" value="UniProtKB-KW"/>
</dbReference>
<evidence type="ECO:0000313" key="11">
    <source>
        <dbReference type="EMBL" id="MBB5172878.1"/>
    </source>
</evidence>
<feature type="binding site" evidence="9">
    <location>
        <position position="390"/>
    </location>
    <ligand>
        <name>phosphoenolpyruvate</name>
        <dbReference type="ChEBI" id="CHEBI:58702"/>
    </ligand>
</feature>
<dbReference type="InterPro" id="IPR036968">
    <property type="entry name" value="Enolpyruvate_Tfrase_sf"/>
</dbReference>
<feature type="binding site" evidence="9">
    <location>
        <position position="348"/>
    </location>
    <ligand>
        <name>phosphoenolpyruvate</name>
        <dbReference type="ChEBI" id="CHEBI:58702"/>
    </ligand>
</feature>
<feature type="binding site" evidence="9">
    <location>
        <position position="124"/>
    </location>
    <ligand>
        <name>phosphoenolpyruvate</name>
        <dbReference type="ChEBI" id="CHEBI:58702"/>
    </ligand>
</feature>
<comment type="catalytic activity">
    <reaction evidence="8">
        <text>3-phosphoshikimate + phosphoenolpyruvate = 5-O-(1-carboxyvinyl)-3-phosphoshikimate + phosphate</text>
        <dbReference type="Rhea" id="RHEA:21256"/>
        <dbReference type="ChEBI" id="CHEBI:43474"/>
        <dbReference type="ChEBI" id="CHEBI:57701"/>
        <dbReference type="ChEBI" id="CHEBI:58702"/>
        <dbReference type="ChEBI" id="CHEBI:145989"/>
        <dbReference type="EC" id="2.5.1.19"/>
    </reaction>
    <physiologicalReaction direction="left-to-right" evidence="8">
        <dbReference type="Rhea" id="RHEA:21257"/>
    </physiologicalReaction>
</comment>
<evidence type="ECO:0000256" key="1">
    <source>
        <dbReference type="ARBA" id="ARBA00002174"/>
    </source>
</evidence>
<protein>
    <recommendedName>
        <fullName evidence="9">3-phosphoshikimate 1-carboxyvinyltransferase</fullName>
        <ecNumber evidence="9">2.5.1.19</ecNumber>
    </recommendedName>
    <alternativeName>
        <fullName evidence="9">5-enolpyruvylshikimate-3-phosphate synthase</fullName>
        <shortName evidence="9">EPSP synthase</shortName>
        <shortName evidence="9">EPSPS</shortName>
    </alternativeName>
</protein>
<feature type="binding site" evidence="9">
    <location>
        <position position="169"/>
    </location>
    <ligand>
        <name>3-phosphoshikimate</name>
        <dbReference type="ChEBI" id="CHEBI:145989"/>
    </ligand>
</feature>
<gene>
    <name evidence="9" type="primary">aroA</name>
    <name evidence="11" type="ORF">HNQ41_001041</name>
</gene>
<dbReference type="GO" id="GO:0003866">
    <property type="term" value="F:3-phosphoshikimate 1-carboxyvinyltransferase activity"/>
    <property type="evidence" value="ECO:0007669"/>
    <property type="project" value="UniProtKB-UniRule"/>
</dbReference>
<dbReference type="FunFam" id="3.65.10.10:FF:000006">
    <property type="entry name" value="3-phosphoshikimate 1-carboxyvinyltransferase"/>
    <property type="match status" value="1"/>
</dbReference>
<dbReference type="AlphaFoldDB" id="A0A840QNE6"/>
<comment type="subunit">
    <text evidence="9">Monomer.</text>
</comment>
<dbReference type="PANTHER" id="PTHR21090">
    <property type="entry name" value="AROM/DEHYDROQUINATE SYNTHASE"/>
    <property type="match status" value="1"/>
</dbReference>
<reference evidence="11 12" key="1">
    <citation type="submission" date="2020-08" db="EMBL/GenBank/DDBJ databases">
        <title>Genomic Encyclopedia of Type Strains, Phase IV (KMG-IV): sequencing the most valuable type-strain genomes for metagenomic binning, comparative biology and taxonomic classification.</title>
        <authorList>
            <person name="Goeker M."/>
        </authorList>
    </citation>
    <scope>NUCLEOTIDE SEQUENCE [LARGE SCALE GENOMIC DNA]</scope>
    <source>
        <strain evidence="11 12">DSM 24696</strain>
    </source>
</reference>
<dbReference type="PROSITE" id="PS00104">
    <property type="entry name" value="EPSP_SYNTHASE_1"/>
    <property type="match status" value="1"/>
</dbReference>
<dbReference type="InterPro" id="IPR001986">
    <property type="entry name" value="Enolpyruvate_Tfrase_dom"/>
</dbReference>
<evidence type="ECO:0000256" key="4">
    <source>
        <dbReference type="ARBA" id="ARBA00022490"/>
    </source>
</evidence>
<feature type="binding site" evidence="9">
    <location>
        <position position="317"/>
    </location>
    <ligand>
        <name>3-phosphoshikimate</name>
        <dbReference type="ChEBI" id="CHEBI:145989"/>
    </ligand>
</feature>
<dbReference type="PANTHER" id="PTHR21090:SF5">
    <property type="entry name" value="PENTAFUNCTIONAL AROM POLYPEPTIDE"/>
    <property type="match status" value="1"/>
</dbReference>
<keyword evidence="7 9" id="KW-0057">Aromatic amino acid biosynthesis</keyword>
<feature type="binding site" evidence="9">
    <location>
        <position position="23"/>
    </location>
    <ligand>
        <name>phosphoenolpyruvate</name>
        <dbReference type="ChEBI" id="CHEBI:58702"/>
    </ligand>
</feature>
<feature type="binding site" evidence="9">
    <location>
        <position position="171"/>
    </location>
    <ligand>
        <name>3-phosphoshikimate</name>
        <dbReference type="ChEBI" id="CHEBI:145989"/>
    </ligand>
</feature>
<dbReference type="InterPro" id="IPR006264">
    <property type="entry name" value="EPSP_synthase"/>
</dbReference>
<name>A0A840QNE6_9BACI</name>
<dbReference type="SUPFAM" id="SSF55205">
    <property type="entry name" value="EPT/RTPC-like"/>
    <property type="match status" value="1"/>
</dbReference>
<sequence length="433" mass="46035">MTERRMEATVKSLNGRIAVPGDKSISHRSIMLGALAEGRTTVEGFLFGEDCKRTVKCFQELGVSIEQTEQGALIIEGVGYDGLKEPTEVLDVGNSGTTIRLMLGILASRPFHSVLTGDASIRKRPMDRVTVPLKQMGAVINGREQGRFAPLAVSGENTSGIVYDTPVASAQVKSAVLLAGLGADGETVVREPAPSRDHTERMLQAFGVNLEQNGTSVRLKGKQKLSACDIRVPGDISSAAFFLAGTAITEASEVYIENVGVNPTRTGILDVMKKMGANVVKKHERIDTGEPIADLEVRSSALTATTVEGDDIPRLIDEIPVLAVLATQAEGTTVIKDAAELKVKETNRIDTVVGQLKKLGANIEATEDGMVIHGRTPLKGGTVDSFGDHRIGMAMAIASLVSEEPIVILNQEAVDVSYPGFFEDLSNLSVTTG</sequence>
<dbReference type="Pfam" id="PF00275">
    <property type="entry name" value="EPSP_synthase"/>
    <property type="match status" value="1"/>
</dbReference>
<comment type="function">
    <text evidence="1 9">Catalyzes the transfer of the enolpyruvyl moiety of phosphoenolpyruvate (PEP) to the 5-hydroxyl of shikimate-3-phosphate (S3P) to produce enolpyruvyl shikimate-3-phosphate and inorganic phosphate.</text>
</comment>
<evidence type="ECO:0000256" key="2">
    <source>
        <dbReference type="ARBA" id="ARBA00004811"/>
    </source>
</evidence>
<evidence type="ECO:0000256" key="5">
    <source>
        <dbReference type="ARBA" id="ARBA00022605"/>
    </source>
</evidence>
<feature type="binding site" evidence="9">
    <location>
        <position position="28"/>
    </location>
    <ligand>
        <name>3-phosphoshikimate</name>
        <dbReference type="ChEBI" id="CHEBI:145989"/>
    </ligand>
</feature>
<dbReference type="EMBL" id="JACHHB010000004">
    <property type="protein sequence ID" value="MBB5172878.1"/>
    <property type="molecule type" value="Genomic_DNA"/>
</dbReference>
<dbReference type="HAMAP" id="MF_00210">
    <property type="entry name" value="EPSP_synth"/>
    <property type="match status" value="1"/>
</dbReference>
<keyword evidence="6 9" id="KW-0808">Transferase</keyword>
<evidence type="ECO:0000256" key="8">
    <source>
        <dbReference type="ARBA" id="ARBA00044633"/>
    </source>
</evidence>
<dbReference type="InterPro" id="IPR023193">
    <property type="entry name" value="EPSP_synthase_CS"/>
</dbReference>
<dbReference type="PIRSF" id="PIRSF000505">
    <property type="entry name" value="EPSPS"/>
    <property type="match status" value="1"/>
</dbReference>
<feature type="binding site" evidence="9">
    <location>
        <position position="344"/>
    </location>
    <ligand>
        <name>3-phosphoshikimate</name>
        <dbReference type="ChEBI" id="CHEBI:145989"/>
    </ligand>
</feature>
<comment type="similarity">
    <text evidence="3 9">Belongs to the EPSP synthase family.</text>
</comment>
<feature type="binding site" evidence="9">
    <location>
        <position position="24"/>
    </location>
    <ligand>
        <name>3-phosphoshikimate</name>
        <dbReference type="ChEBI" id="CHEBI:145989"/>
    </ligand>
</feature>
<keyword evidence="12" id="KW-1185">Reference proteome</keyword>
<dbReference type="Gene3D" id="3.65.10.10">
    <property type="entry name" value="Enolpyruvate transferase domain"/>
    <property type="match status" value="2"/>
</dbReference>
<dbReference type="UniPathway" id="UPA00053">
    <property type="reaction ID" value="UER00089"/>
</dbReference>
<keyword evidence="4 9" id="KW-0963">Cytoplasm</keyword>
<dbReference type="Proteomes" id="UP000551878">
    <property type="component" value="Unassembled WGS sequence"/>
</dbReference>
<dbReference type="InterPro" id="IPR013792">
    <property type="entry name" value="RNA3'P_cycl/enolpyr_Trfase_a/b"/>
</dbReference>